<sequence>MATGYHVSSHVREKMIHNEDSSGKCKKLTIWFNLLTQEHLNSQDGDRLRAQDLGKVNQADIRSGHRLRWSALKQSGFQNQIYFLSPSKLTTARMLSWRLETGCRRWPEVDNVGTNKNGVGG</sequence>
<dbReference type="EMBL" id="EQ973976">
    <property type="protein sequence ID" value="EEF36501.1"/>
    <property type="molecule type" value="Genomic_DNA"/>
</dbReference>
<proteinExistence type="predicted"/>
<dbReference type="Proteomes" id="UP000008311">
    <property type="component" value="Unassembled WGS sequence"/>
</dbReference>
<name>B9SIS8_RICCO</name>
<evidence type="ECO:0000313" key="1">
    <source>
        <dbReference type="EMBL" id="EEF36501.1"/>
    </source>
</evidence>
<accession>B9SIS8</accession>
<reference evidence="2" key="1">
    <citation type="journal article" date="2010" name="Nat. Biotechnol.">
        <title>Draft genome sequence of the oilseed species Ricinus communis.</title>
        <authorList>
            <person name="Chan A.P."/>
            <person name="Crabtree J."/>
            <person name="Zhao Q."/>
            <person name="Lorenzi H."/>
            <person name="Orvis J."/>
            <person name="Puiu D."/>
            <person name="Melake-Berhan A."/>
            <person name="Jones K.M."/>
            <person name="Redman J."/>
            <person name="Chen G."/>
            <person name="Cahoon E.B."/>
            <person name="Gedil M."/>
            <person name="Stanke M."/>
            <person name="Haas B.J."/>
            <person name="Wortman J.R."/>
            <person name="Fraser-Liggett C.M."/>
            <person name="Ravel J."/>
            <person name="Rabinowicz P.D."/>
        </authorList>
    </citation>
    <scope>NUCLEOTIDE SEQUENCE [LARGE SCALE GENOMIC DNA]</scope>
    <source>
        <strain evidence="2">cv. Hale</strain>
    </source>
</reference>
<dbReference type="AlphaFoldDB" id="B9SIS8"/>
<protein>
    <submittedName>
        <fullName evidence="1">Uncharacterized protein</fullName>
    </submittedName>
</protein>
<keyword evidence="2" id="KW-1185">Reference proteome</keyword>
<dbReference type="InParanoid" id="B9SIS8"/>
<organism evidence="1 2">
    <name type="scientific">Ricinus communis</name>
    <name type="common">Castor bean</name>
    <dbReference type="NCBI Taxonomy" id="3988"/>
    <lineage>
        <taxon>Eukaryota</taxon>
        <taxon>Viridiplantae</taxon>
        <taxon>Streptophyta</taxon>
        <taxon>Embryophyta</taxon>
        <taxon>Tracheophyta</taxon>
        <taxon>Spermatophyta</taxon>
        <taxon>Magnoliopsida</taxon>
        <taxon>eudicotyledons</taxon>
        <taxon>Gunneridae</taxon>
        <taxon>Pentapetalae</taxon>
        <taxon>rosids</taxon>
        <taxon>fabids</taxon>
        <taxon>Malpighiales</taxon>
        <taxon>Euphorbiaceae</taxon>
        <taxon>Acalyphoideae</taxon>
        <taxon>Acalypheae</taxon>
        <taxon>Ricinus</taxon>
    </lineage>
</organism>
<evidence type="ECO:0000313" key="2">
    <source>
        <dbReference type="Proteomes" id="UP000008311"/>
    </source>
</evidence>
<gene>
    <name evidence="1" type="ORF">RCOM_0540740</name>
</gene>